<dbReference type="RefSeq" id="WP_275111348.1">
    <property type="nucleotide sequence ID" value="NZ_JAKJSC010000007.1"/>
</dbReference>
<dbReference type="Proteomes" id="UP001528920">
    <property type="component" value="Unassembled WGS sequence"/>
</dbReference>
<dbReference type="PANTHER" id="PTHR31793:SF24">
    <property type="entry name" value="LONG-CHAIN ACYL-COA THIOESTERASE FADM"/>
    <property type="match status" value="1"/>
</dbReference>
<dbReference type="Pfam" id="PF13279">
    <property type="entry name" value="4HBT_2"/>
    <property type="match status" value="1"/>
</dbReference>
<evidence type="ECO:0000313" key="2">
    <source>
        <dbReference type="Proteomes" id="UP001528920"/>
    </source>
</evidence>
<dbReference type="Gene3D" id="3.10.129.10">
    <property type="entry name" value="Hotdog Thioesterase"/>
    <property type="match status" value="1"/>
</dbReference>
<organism evidence="1 2">
    <name type="scientific">Paralabilibaculum antarcticum</name>
    <dbReference type="NCBI Taxonomy" id="2912572"/>
    <lineage>
        <taxon>Bacteria</taxon>
        <taxon>Pseudomonadati</taxon>
        <taxon>Bacteroidota</taxon>
        <taxon>Bacteroidia</taxon>
        <taxon>Marinilabiliales</taxon>
        <taxon>Marinifilaceae</taxon>
        <taxon>Paralabilibaculum</taxon>
    </lineage>
</organism>
<dbReference type="PANTHER" id="PTHR31793">
    <property type="entry name" value="4-HYDROXYBENZOYL-COA THIOESTERASE FAMILY MEMBER"/>
    <property type="match status" value="1"/>
</dbReference>
<accession>A0ABT5VXG4</accession>
<evidence type="ECO:0000313" key="1">
    <source>
        <dbReference type="EMBL" id="MDE5420016.1"/>
    </source>
</evidence>
<dbReference type="InterPro" id="IPR050563">
    <property type="entry name" value="4-hydroxybenzoyl-CoA_TE"/>
</dbReference>
<keyword evidence="2" id="KW-1185">Reference proteome</keyword>
<dbReference type="EMBL" id="JAKJSC010000007">
    <property type="protein sequence ID" value="MDE5420016.1"/>
    <property type="molecule type" value="Genomic_DNA"/>
</dbReference>
<reference evidence="1 2" key="1">
    <citation type="submission" date="2022-01" db="EMBL/GenBank/DDBJ databases">
        <title>Labilibaculum sp. nov, a marine bacterium isolated from Antarctica.</title>
        <authorList>
            <person name="Dai W."/>
        </authorList>
    </citation>
    <scope>NUCLEOTIDE SEQUENCE [LARGE SCALE GENOMIC DNA]</scope>
    <source>
        <strain evidence="1 2">DW002</strain>
    </source>
</reference>
<sequence>MIDYSMTVEMDISIKAYDIDAMGIVSNITYIRWFEDLRHLFLDKRYSYEEMIATGISPILVKTEVNYKVPLTIHDKPKGYCTIKNLGSSKWEMEFEIKSDDVLHCKGKQVGCFYNLEKKRPSLVPERLLEAYEKAKEYSLVE</sequence>
<dbReference type="SUPFAM" id="SSF54637">
    <property type="entry name" value="Thioesterase/thiol ester dehydrase-isomerase"/>
    <property type="match status" value="1"/>
</dbReference>
<dbReference type="InterPro" id="IPR029069">
    <property type="entry name" value="HotDog_dom_sf"/>
</dbReference>
<gene>
    <name evidence="1" type="ORF">L3049_18660</name>
</gene>
<name>A0ABT5VXG4_9BACT</name>
<dbReference type="CDD" id="cd00586">
    <property type="entry name" value="4HBT"/>
    <property type="match status" value="1"/>
</dbReference>
<protein>
    <submittedName>
        <fullName evidence="1">Acyl-CoA thioesterase</fullName>
    </submittedName>
</protein>
<comment type="caution">
    <text evidence="1">The sequence shown here is derived from an EMBL/GenBank/DDBJ whole genome shotgun (WGS) entry which is preliminary data.</text>
</comment>
<proteinExistence type="predicted"/>